<name>A0A2P6NZU4_9EUKA</name>
<keyword evidence="2" id="KW-1185">Reference proteome</keyword>
<accession>A0A2P6NZU4</accession>
<protein>
    <recommendedName>
        <fullName evidence="3">tRNA-splicing endonuclease subunit Sen54 N-terminal domain-containing protein</fullName>
    </recommendedName>
</protein>
<evidence type="ECO:0008006" key="3">
    <source>
        <dbReference type="Google" id="ProtNLM"/>
    </source>
</evidence>
<dbReference type="Proteomes" id="UP000241769">
    <property type="component" value="Unassembled WGS sequence"/>
</dbReference>
<dbReference type="InParanoid" id="A0A2P6NZU4"/>
<organism evidence="1 2">
    <name type="scientific">Planoprotostelium fungivorum</name>
    <dbReference type="NCBI Taxonomy" id="1890364"/>
    <lineage>
        <taxon>Eukaryota</taxon>
        <taxon>Amoebozoa</taxon>
        <taxon>Evosea</taxon>
        <taxon>Variosea</taxon>
        <taxon>Cavosteliida</taxon>
        <taxon>Cavosteliaceae</taxon>
        <taxon>Planoprotostelium</taxon>
    </lineage>
</organism>
<proteinExistence type="predicted"/>
<dbReference type="AlphaFoldDB" id="A0A2P6NZU4"/>
<sequence length="193" mass="21751">MGRSLNGKLFLYPEEAAFLSAAVSKSLDTHITSLALTSIGFEQYTAYLHLKRLGYVVLRSTYTPIDDDNNESMTKEPSALIKATEATIEGKCRGWYKASREFTCNANGIATTIVRAKQTSRKGLQIYREEENERVEDIMACYDIYPPQGYVKSKAVEESSPRFLSTDQARVINYSYREAISALEMRMPQDGQS</sequence>
<evidence type="ECO:0000313" key="2">
    <source>
        <dbReference type="Proteomes" id="UP000241769"/>
    </source>
</evidence>
<dbReference type="EMBL" id="MDYQ01000003">
    <property type="protein sequence ID" value="PRP89493.1"/>
    <property type="molecule type" value="Genomic_DNA"/>
</dbReference>
<reference evidence="1 2" key="1">
    <citation type="journal article" date="2018" name="Genome Biol. Evol.">
        <title>Multiple Roots of Fruiting Body Formation in Amoebozoa.</title>
        <authorList>
            <person name="Hillmann F."/>
            <person name="Forbes G."/>
            <person name="Novohradska S."/>
            <person name="Ferling I."/>
            <person name="Riege K."/>
            <person name="Groth M."/>
            <person name="Westermann M."/>
            <person name="Marz M."/>
            <person name="Spaller T."/>
            <person name="Winckler T."/>
            <person name="Schaap P."/>
            <person name="Glockner G."/>
        </authorList>
    </citation>
    <scope>NUCLEOTIDE SEQUENCE [LARGE SCALE GENOMIC DNA]</scope>
    <source>
        <strain evidence="1 2">Jena</strain>
    </source>
</reference>
<comment type="caution">
    <text evidence="1">The sequence shown here is derived from an EMBL/GenBank/DDBJ whole genome shotgun (WGS) entry which is preliminary data.</text>
</comment>
<evidence type="ECO:0000313" key="1">
    <source>
        <dbReference type="EMBL" id="PRP89493.1"/>
    </source>
</evidence>
<gene>
    <name evidence="1" type="ORF">PROFUN_01356</name>
</gene>